<dbReference type="InterPro" id="IPR011545">
    <property type="entry name" value="DEAD/DEAH_box_helicase_dom"/>
</dbReference>
<evidence type="ECO:0000256" key="9">
    <source>
        <dbReference type="ARBA" id="ARBA00023125"/>
    </source>
</evidence>
<keyword evidence="5" id="KW-0378">Hydrolase</keyword>
<dbReference type="Pfam" id="PF18319">
    <property type="entry name" value="Zn_ribbon_PriA"/>
    <property type="match status" value="1"/>
</dbReference>
<feature type="non-terminal residue" evidence="14">
    <location>
        <position position="583"/>
    </location>
</feature>
<reference evidence="14" key="1">
    <citation type="submission" date="2018-05" db="EMBL/GenBank/DDBJ databases">
        <authorList>
            <person name="Lanie J.A."/>
            <person name="Ng W.-L."/>
            <person name="Kazmierczak K.M."/>
            <person name="Andrzejewski T.M."/>
            <person name="Davidsen T.M."/>
            <person name="Wayne K.J."/>
            <person name="Tettelin H."/>
            <person name="Glass J.I."/>
            <person name="Rusch D."/>
            <person name="Podicherti R."/>
            <person name="Tsui H.-C.T."/>
            <person name="Winkler M.E."/>
        </authorList>
    </citation>
    <scope>NUCLEOTIDE SEQUENCE</scope>
</reference>
<dbReference type="GO" id="GO:0006310">
    <property type="term" value="P:DNA recombination"/>
    <property type="evidence" value="ECO:0007669"/>
    <property type="project" value="InterPro"/>
</dbReference>
<dbReference type="NCBIfam" id="TIGR00595">
    <property type="entry name" value="priA"/>
    <property type="match status" value="1"/>
</dbReference>
<dbReference type="GO" id="GO:1990077">
    <property type="term" value="C:primosome complex"/>
    <property type="evidence" value="ECO:0007669"/>
    <property type="project" value="UniProtKB-KW"/>
</dbReference>
<dbReference type="GO" id="GO:0046872">
    <property type="term" value="F:metal ion binding"/>
    <property type="evidence" value="ECO:0007669"/>
    <property type="project" value="UniProtKB-KW"/>
</dbReference>
<keyword evidence="10" id="KW-0413">Isomerase</keyword>
<evidence type="ECO:0000256" key="7">
    <source>
        <dbReference type="ARBA" id="ARBA00022833"/>
    </source>
</evidence>
<evidence type="ECO:0000313" key="14">
    <source>
        <dbReference type="EMBL" id="SVA19504.1"/>
    </source>
</evidence>
<keyword evidence="2" id="KW-0235">DNA replication</keyword>
<dbReference type="InterPro" id="IPR041222">
    <property type="entry name" value="PriA_3primeBD"/>
</dbReference>
<dbReference type="InterPro" id="IPR005259">
    <property type="entry name" value="PriA"/>
</dbReference>
<evidence type="ECO:0000256" key="6">
    <source>
        <dbReference type="ARBA" id="ARBA00022806"/>
    </source>
</evidence>
<dbReference type="PANTHER" id="PTHR30580">
    <property type="entry name" value="PRIMOSOMAL PROTEIN N"/>
    <property type="match status" value="1"/>
</dbReference>
<dbReference type="FunFam" id="3.40.50.300:FF:000489">
    <property type="entry name" value="Primosome assembly protein PriA"/>
    <property type="match status" value="1"/>
</dbReference>
<evidence type="ECO:0000256" key="5">
    <source>
        <dbReference type="ARBA" id="ARBA00022801"/>
    </source>
</evidence>
<organism evidence="14">
    <name type="scientific">marine metagenome</name>
    <dbReference type="NCBI Taxonomy" id="408172"/>
    <lineage>
        <taxon>unclassified sequences</taxon>
        <taxon>metagenomes</taxon>
        <taxon>ecological metagenomes</taxon>
    </lineage>
</organism>
<evidence type="ECO:0000256" key="10">
    <source>
        <dbReference type="ARBA" id="ARBA00023235"/>
    </source>
</evidence>
<name>A0A381TUL1_9ZZZZ</name>
<keyword evidence="9" id="KW-0238">DNA-binding</keyword>
<feature type="domain" description="Helicase ATP-binding" evidence="13">
    <location>
        <begin position="213"/>
        <end position="379"/>
    </location>
</feature>
<gene>
    <name evidence="14" type="ORF">METZ01_LOCUS72358</name>
</gene>
<dbReference type="SMART" id="SM00487">
    <property type="entry name" value="DEXDc"/>
    <property type="match status" value="1"/>
</dbReference>
<dbReference type="SUPFAM" id="SSF52540">
    <property type="entry name" value="P-loop containing nucleoside triphosphate hydrolases"/>
    <property type="match status" value="2"/>
</dbReference>
<dbReference type="FunFam" id="3.40.1440.60:FF:000001">
    <property type="entry name" value="Primosomal protein N"/>
    <property type="match status" value="1"/>
</dbReference>
<dbReference type="Gene3D" id="3.40.50.300">
    <property type="entry name" value="P-loop containing nucleotide triphosphate hydrolases"/>
    <property type="match status" value="2"/>
</dbReference>
<keyword evidence="3" id="KW-0479">Metal-binding</keyword>
<evidence type="ECO:0000259" key="13">
    <source>
        <dbReference type="PROSITE" id="PS51192"/>
    </source>
</evidence>
<keyword evidence="1" id="KW-0639">Primosome</keyword>
<dbReference type="EMBL" id="UINC01005163">
    <property type="protein sequence ID" value="SVA19504.1"/>
    <property type="molecule type" value="Genomic_DNA"/>
</dbReference>
<keyword evidence="6" id="KW-0347">Helicase</keyword>
<proteinExistence type="predicted"/>
<dbReference type="CDD" id="cd17929">
    <property type="entry name" value="DEXHc_priA"/>
    <property type="match status" value="1"/>
</dbReference>
<comment type="catalytic activity">
    <reaction evidence="12">
        <text>ATP + H2O = ADP + phosphate + H(+)</text>
        <dbReference type="Rhea" id="RHEA:13065"/>
        <dbReference type="ChEBI" id="CHEBI:15377"/>
        <dbReference type="ChEBI" id="CHEBI:15378"/>
        <dbReference type="ChEBI" id="CHEBI:30616"/>
        <dbReference type="ChEBI" id="CHEBI:43474"/>
        <dbReference type="ChEBI" id="CHEBI:456216"/>
        <dbReference type="EC" id="5.6.2.4"/>
    </reaction>
</comment>
<dbReference type="GO" id="GO:0043138">
    <property type="term" value="F:3'-5' DNA helicase activity"/>
    <property type="evidence" value="ECO:0007669"/>
    <property type="project" value="UniProtKB-EC"/>
</dbReference>
<dbReference type="Pfam" id="PF00270">
    <property type="entry name" value="DEAD"/>
    <property type="match status" value="1"/>
</dbReference>
<evidence type="ECO:0000256" key="12">
    <source>
        <dbReference type="ARBA" id="ARBA00048988"/>
    </source>
</evidence>
<dbReference type="PANTHER" id="PTHR30580:SF0">
    <property type="entry name" value="PRIMOSOMAL PROTEIN N"/>
    <property type="match status" value="1"/>
</dbReference>
<dbReference type="GO" id="GO:0016787">
    <property type="term" value="F:hydrolase activity"/>
    <property type="evidence" value="ECO:0007669"/>
    <property type="project" value="UniProtKB-KW"/>
</dbReference>
<dbReference type="InterPro" id="IPR014001">
    <property type="entry name" value="Helicase_ATP-bd"/>
</dbReference>
<feature type="non-terminal residue" evidence="14">
    <location>
        <position position="1"/>
    </location>
</feature>
<keyword evidence="4" id="KW-0547">Nucleotide-binding</keyword>
<dbReference type="EC" id="5.6.2.4" evidence="11"/>
<evidence type="ECO:0000256" key="11">
    <source>
        <dbReference type="ARBA" id="ARBA00034808"/>
    </source>
</evidence>
<sequence length="583" mass="63972">MHNRVVQVALPLPARRTFDYQLRREHPAVREGSRVRVPLQRREVTGIVIGAATISSVPPGKLKSVSVVLDAEPSIPSTLLKFLKWAADYYHHPIGEVIRAALPTTMRSTRGIQPRLPTRYSLTSAGRAALRTLSKRAIGQRRVLGALAEAGDGGLPLDALTNSIARPTSTLKLLQGRGWIEMYQNAEDFLLTAAKKAGPALNQSQRRAVREIGAELSRYVPFLLQGVTGSGKTEIYLKAAASVVASGRQALVLVPEIALTPQLLARFQESLGGTLAAIHSGLTDRERHIAWWAARQGLADVVVGTRSAVFTPLARPGLYIVDEEHDASYKQQDGFRYNARDLIVKRAQQDGVPVILGSATPSLESMENVRRGRYRQLLLRQRVRGAAMPKFQLLDLGRLPVTSGITPPMLAALRLRLDRGEQSIVYVNRRGFAPVVLCSTCRWQARCDRCDVHLTLHRRSERLRCHHCGASRDPPEQCPKCGQSTLHPVGEGTQRVEDTLQKVLPGVRILRLDSDNTGNAAGLAADLARVRQGTIDVLVGTQLVAKGHDFPAVTLVCILNADSGLYSVDFRAAERLYQQLTQV</sequence>
<evidence type="ECO:0000256" key="3">
    <source>
        <dbReference type="ARBA" id="ARBA00022723"/>
    </source>
</evidence>
<keyword evidence="8" id="KW-0067">ATP-binding</keyword>
<evidence type="ECO:0000256" key="1">
    <source>
        <dbReference type="ARBA" id="ARBA00022515"/>
    </source>
</evidence>
<dbReference type="InterPro" id="IPR027417">
    <property type="entry name" value="P-loop_NTPase"/>
</dbReference>
<dbReference type="GO" id="GO:0006302">
    <property type="term" value="P:double-strand break repair"/>
    <property type="evidence" value="ECO:0007669"/>
    <property type="project" value="InterPro"/>
</dbReference>
<accession>A0A381TUL1</accession>
<evidence type="ECO:0000256" key="4">
    <source>
        <dbReference type="ARBA" id="ARBA00022741"/>
    </source>
</evidence>
<dbReference type="GO" id="GO:0005524">
    <property type="term" value="F:ATP binding"/>
    <property type="evidence" value="ECO:0007669"/>
    <property type="project" value="UniProtKB-KW"/>
</dbReference>
<dbReference type="GO" id="GO:0006270">
    <property type="term" value="P:DNA replication initiation"/>
    <property type="evidence" value="ECO:0007669"/>
    <property type="project" value="TreeGrafter"/>
</dbReference>
<dbReference type="InterPro" id="IPR042115">
    <property type="entry name" value="PriA_3primeBD_sf"/>
</dbReference>
<dbReference type="PROSITE" id="PS51192">
    <property type="entry name" value="HELICASE_ATP_BIND_1"/>
    <property type="match status" value="1"/>
</dbReference>
<dbReference type="InterPro" id="IPR040498">
    <property type="entry name" value="PriA_CRR"/>
</dbReference>
<keyword evidence="7" id="KW-0862">Zinc</keyword>
<dbReference type="Pfam" id="PF17764">
    <property type="entry name" value="PriA_3primeBD"/>
    <property type="match status" value="1"/>
</dbReference>
<dbReference type="Gene3D" id="3.40.1440.60">
    <property type="entry name" value="PriA, 3(prime) DNA-binding domain"/>
    <property type="match status" value="1"/>
</dbReference>
<dbReference type="AlphaFoldDB" id="A0A381TUL1"/>
<evidence type="ECO:0000256" key="2">
    <source>
        <dbReference type="ARBA" id="ARBA00022705"/>
    </source>
</evidence>
<dbReference type="GO" id="GO:0003677">
    <property type="term" value="F:DNA binding"/>
    <property type="evidence" value="ECO:0007669"/>
    <property type="project" value="UniProtKB-KW"/>
</dbReference>
<evidence type="ECO:0000256" key="8">
    <source>
        <dbReference type="ARBA" id="ARBA00022840"/>
    </source>
</evidence>
<dbReference type="GO" id="GO:0006269">
    <property type="term" value="P:DNA replication, synthesis of primer"/>
    <property type="evidence" value="ECO:0007669"/>
    <property type="project" value="UniProtKB-KW"/>
</dbReference>
<protein>
    <recommendedName>
        <fullName evidence="11">DNA 3'-5' helicase</fullName>
        <ecNumber evidence="11">5.6.2.4</ecNumber>
    </recommendedName>
</protein>